<accession>A0A0W8FY31</accession>
<evidence type="ECO:0000313" key="1">
    <source>
        <dbReference type="EMBL" id="KUG25689.1"/>
    </source>
</evidence>
<organism evidence="1">
    <name type="scientific">hydrocarbon metagenome</name>
    <dbReference type="NCBI Taxonomy" id="938273"/>
    <lineage>
        <taxon>unclassified sequences</taxon>
        <taxon>metagenomes</taxon>
        <taxon>ecological metagenomes</taxon>
    </lineage>
</organism>
<sequence length="44" mass="4851">MINEGGRIVDPLSTLFIVVIISLGEEFFKTKPFTLACTSFKISS</sequence>
<gene>
    <name evidence="1" type="ORF">ASZ90_004487</name>
</gene>
<proteinExistence type="predicted"/>
<reference evidence="1" key="1">
    <citation type="journal article" date="2015" name="Proc. Natl. Acad. Sci. U.S.A.">
        <title>Networks of energetic and metabolic interactions define dynamics in microbial communities.</title>
        <authorList>
            <person name="Embree M."/>
            <person name="Liu J.K."/>
            <person name="Al-Bassam M.M."/>
            <person name="Zengler K."/>
        </authorList>
    </citation>
    <scope>NUCLEOTIDE SEQUENCE</scope>
</reference>
<protein>
    <submittedName>
        <fullName evidence="1">Uncharacterized protein</fullName>
    </submittedName>
</protein>
<name>A0A0W8FY31_9ZZZZ</name>
<comment type="caution">
    <text evidence="1">The sequence shown here is derived from an EMBL/GenBank/DDBJ whole genome shotgun (WGS) entry which is preliminary data.</text>
</comment>
<dbReference type="AlphaFoldDB" id="A0A0W8FY31"/>
<dbReference type="EMBL" id="LNQE01000625">
    <property type="protein sequence ID" value="KUG25689.1"/>
    <property type="molecule type" value="Genomic_DNA"/>
</dbReference>